<feature type="non-terminal residue" evidence="1">
    <location>
        <position position="1"/>
    </location>
</feature>
<accession>A0A6A0A9H1</accession>
<evidence type="ECO:0000313" key="1">
    <source>
        <dbReference type="EMBL" id="GFH29276.1"/>
    </source>
</evidence>
<comment type="caution">
    <text evidence="1">The sequence shown here is derived from an EMBL/GenBank/DDBJ whole genome shotgun (WGS) entry which is preliminary data.</text>
</comment>
<proteinExistence type="predicted"/>
<name>A0A6A0A9H1_HAELA</name>
<dbReference type="AlphaFoldDB" id="A0A6A0A9H1"/>
<sequence>MQGARVSCWSSALVTTSWPPPPGLPERCQAAFLGQLPAAAGLLAIVSQSAVCCRRHGAMCTGGQHRHALGIHAWPRGDC</sequence>
<evidence type="ECO:0000313" key="2">
    <source>
        <dbReference type="Proteomes" id="UP000485058"/>
    </source>
</evidence>
<protein>
    <submittedName>
        <fullName evidence="1">Uncharacterized protein</fullName>
    </submittedName>
</protein>
<reference evidence="1 2" key="1">
    <citation type="submission" date="2020-02" db="EMBL/GenBank/DDBJ databases">
        <title>Draft genome sequence of Haematococcus lacustris strain NIES-144.</title>
        <authorList>
            <person name="Morimoto D."/>
            <person name="Nakagawa S."/>
            <person name="Yoshida T."/>
            <person name="Sawayama S."/>
        </authorList>
    </citation>
    <scope>NUCLEOTIDE SEQUENCE [LARGE SCALE GENOMIC DNA]</scope>
    <source>
        <strain evidence="1 2">NIES-144</strain>
    </source>
</reference>
<gene>
    <name evidence="1" type="ORF">HaLaN_27912</name>
</gene>
<organism evidence="1 2">
    <name type="scientific">Haematococcus lacustris</name>
    <name type="common">Green alga</name>
    <name type="synonym">Haematococcus pluvialis</name>
    <dbReference type="NCBI Taxonomy" id="44745"/>
    <lineage>
        <taxon>Eukaryota</taxon>
        <taxon>Viridiplantae</taxon>
        <taxon>Chlorophyta</taxon>
        <taxon>core chlorophytes</taxon>
        <taxon>Chlorophyceae</taxon>
        <taxon>CS clade</taxon>
        <taxon>Chlamydomonadales</taxon>
        <taxon>Haematococcaceae</taxon>
        <taxon>Haematococcus</taxon>
    </lineage>
</organism>
<dbReference type="Proteomes" id="UP000485058">
    <property type="component" value="Unassembled WGS sequence"/>
</dbReference>
<dbReference type="EMBL" id="BLLF01004269">
    <property type="protein sequence ID" value="GFH29276.1"/>
    <property type="molecule type" value="Genomic_DNA"/>
</dbReference>
<keyword evidence="2" id="KW-1185">Reference proteome</keyword>